<organism evidence="2 3">
    <name type="scientific">Mariniflexile ostreae</name>
    <dbReference type="NCBI Taxonomy" id="1520892"/>
    <lineage>
        <taxon>Bacteria</taxon>
        <taxon>Pseudomonadati</taxon>
        <taxon>Bacteroidota</taxon>
        <taxon>Flavobacteriia</taxon>
        <taxon>Flavobacteriales</taxon>
        <taxon>Flavobacteriaceae</taxon>
        <taxon>Mariniflexile</taxon>
    </lineage>
</organism>
<dbReference type="InterPro" id="IPR007372">
    <property type="entry name" value="Lipid/polyisoprenoid-bd_YceI"/>
</dbReference>
<dbReference type="PANTHER" id="PTHR34406">
    <property type="entry name" value="PROTEIN YCEI"/>
    <property type="match status" value="1"/>
</dbReference>
<keyword evidence="3" id="KW-1185">Reference proteome</keyword>
<dbReference type="RefSeq" id="WP_379861355.1">
    <property type="nucleotide sequence ID" value="NZ_JBHMFC010000044.1"/>
</dbReference>
<dbReference type="PROSITE" id="PS51257">
    <property type="entry name" value="PROKAR_LIPOPROTEIN"/>
    <property type="match status" value="1"/>
</dbReference>
<name>A0ABV5FCG1_9FLAO</name>
<gene>
    <name evidence="2" type="ORF">ACFFU9_10310</name>
</gene>
<dbReference type="PANTHER" id="PTHR34406:SF1">
    <property type="entry name" value="PROTEIN YCEI"/>
    <property type="match status" value="1"/>
</dbReference>
<evidence type="ECO:0000313" key="3">
    <source>
        <dbReference type="Proteomes" id="UP001589585"/>
    </source>
</evidence>
<dbReference type="Gene3D" id="2.40.128.110">
    <property type="entry name" value="Lipid/polyisoprenoid-binding, YceI-like"/>
    <property type="match status" value="1"/>
</dbReference>
<evidence type="ECO:0000313" key="2">
    <source>
        <dbReference type="EMBL" id="MFB9057135.1"/>
    </source>
</evidence>
<dbReference type="SUPFAM" id="SSF101874">
    <property type="entry name" value="YceI-like"/>
    <property type="match status" value="1"/>
</dbReference>
<dbReference type="EMBL" id="JBHMFC010000044">
    <property type="protein sequence ID" value="MFB9057135.1"/>
    <property type="molecule type" value="Genomic_DNA"/>
</dbReference>
<comment type="caution">
    <text evidence="2">The sequence shown here is derived from an EMBL/GenBank/DDBJ whole genome shotgun (WGS) entry which is preliminary data.</text>
</comment>
<sequence>MKKNTSTFFTIASMALFAFVGCKDKAKEAKTTEAETIIEQALTSEKYVVDTEASTIEWQGFKPAGSHNGTIDIENGILETSNGSITGGSFLINMNSLKDSENDAKLEGHLKSGDFFEVEKHPNAAFEITNIEKIEGLTMLSGNLTLKDIKNNITFPVTISNTNDNLTLSSETFSIDRTKWGIKFKSKTFIENLEDNFINDEIELKVTVKATKL</sequence>
<proteinExistence type="predicted"/>
<dbReference type="Pfam" id="PF04264">
    <property type="entry name" value="YceI"/>
    <property type="match status" value="1"/>
</dbReference>
<dbReference type="SMART" id="SM00867">
    <property type="entry name" value="YceI"/>
    <property type="match status" value="1"/>
</dbReference>
<protein>
    <submittedName>
        <fullName evidence="2">YceI family protein</fullName>
    </submittedName>
</protein>
<dbReference type="InterPro" id="IPR036761">
    <property type="entry name" value="TTHA0802/YceI-like_sf"/>
</dbReference>
<reference evidence="2 3" key="1">
    <citation type="submission" date="2024-09" db="EMBL/GenBank/DDBJ databases">
        <authorList>
            <person name="Sun Q."/>
            <person name="Mori K."/>
        </authorList>
    </citation>
    <scope>NUCLEOTIDE SEQUENCE [LARGE SCALE GENOMIC DNA]</scope>
    <source>
        <strain evidence="2 3">CECT 8622</strain>
    </source>
</reference>
<accession>A0ABV5FCG1</accession>
<dbReference type="Proteomes" id="UP001589585">
    <property type="component" value="Unassembled WGS sequence"/>
</dbReference>
<feature type="domain" description="Lipid/polyisoprenoid-binding YceI-like" evidence="1">
    <location>
        <begin position="46"/>
        <end position="211"/>
    </location>
</feature>
<evidence type="ECO:0000259" key="1">
    <source>
        <dbReference type="SMART" id="SM00867"/>
    </source>
</evidence>